<dbReference type="EMBL" id="BTGU01012647">
    <property type="protein sequence ID" value="GMN71411.1"/>
    <property type="molecule type" value="Genomic_DNA"/>
</dbReference>
<accession>A0AA88EBE1</accession>
<proteinExistence type="predicted"/>
<evidence type="ECO:0000313" key="1">
    <source>
        <dbReference type="EMBL" id="GMN71411.1"/>
    </source>
</evidence>
<protein>
    <submittedName>
        <fullName evidence="1">Uncharacterized protein</fullName>
    </submittedName>
</protein>
<reference evidence="1" key="1">
    <citation type="submission" date="2023-07" db="EMBL/GenBank/DDBJ databases">
        <title>draft genome sequence of fig (Ficus carica).</title>
        <authorList>
            <person name="Takahashi T."/>
            <person name="Nishimura K."/>
        </authorList>
    </citation>
    <scope>NUCLEOTIDE SEQUENCE</scope>
</reference>
<gene>
    <name evidence="1" type="ORF">TIFTF001_053398</name>
</gene>
<keyword evidence="2" id="KW-1185">Reference proteome</keyword>
<evidence type="ECO:0000313" key="2">
    <source>
        <dbReference type="Proteomes" id="UP001187192"/>
    </source>
</evidence>
<organism evidence="1 2">
    <name type="scientific">Ficus carica</name>
    <name type="common">Common fig</name>
    <dbReference type="NCBI Taxonomy" id="3494"/>
    <lineage>
        <taxon>Eukaryota</taxon>
        <taxon>Viridiplantae</taxon>
        <taxon>Streptophyta</taxon>
        <taxon>Embryophyta</taxon>
        <taxon>Tracheophyta</taxon>
        <taxon>Spermatophyta</taxon>
        <taxon>Magnoliopsida</taxon>
        <taxon>eudicotyledons</taxon>
        <taxon>Gunneridae</taxon>
        <taxon>Pentapetalae</taxon>
        <taxon>rosids</taxon>
        <taxon>fabids</taxon>
        <taxon>Rosales</taxon>
        <taxon>Moraceae</taxon>
        <taxon>Ficeae</taxon>
        <taxon>Ficus</taxon>
    </lineage>
</organism>
<dbReference type="AlphaFoldDB" id="A0AA88EBE1"/>
<sequence>MISFLMSYRPALGKLPTGTTSCKAVRLSRAICETWDGDCYAF</sequence>
<dbReference type="Proteomes" id="UP001187192">
    <property type="component" value="Unassembled WGS sequence"/>
</dbReference>
<name>A0AA88EBE1_FICCA</name>
<comment type="caution">
    <text evidence="1">The sequence shown here is derived from an EMBL/GenBank/DDBJ whole genome shotgun (WGS) entry which is preliminary data.</text>
</comment>